<dbReference type="EMBL" id="FP929033">
    <property type="protein sequence ID" value="CBK66699.1"/>
    <property type="molecule type" value="Genomic_DNA"/>
</dbReference>
<dbReference type="Proteomes" id="UP000008795">
    <property type="component" value="Chromosome"/>
</dbReference>
<accession>D6CWZ7</accession>
<reference evidence="1 2" key="1">
    <citation type="submission" date="2010-03" db="EMBL/GenBank/DDBJ databases">
        <title>The genome sequence of Bacteriodes xylanisolvens XB1A.</title>
        <authorList>
            <consortium name="metaHIT consortium -- http://www.metahit.eu/"/>
            <person name="Pajon A."/>
            <person name="Turner K."/>
            <person name="Parkhill J."/>
            <person name="Bernalier A."/>
        </authorList>
    </citation>
    <scope>NUCLEOTIDE SEQUENCE [LARGE SCALE GENOMIC DNA]</scope>
    <source>
        <strain evidence="1 2">XB1A</strain>
    </source>
</reference>
<sequence length="216" mass="25078">MLMKILIIDEKKTRREELASINKEVNNILKNCDQLHILTGNECTSFIEEIRSNKETSHIAKYAIICCHHTFVEKIEDQLKEICRKNSIPLIFFSGRYSYSYMSDNVLQLSVDKFYTQALPCIVQDIKAENPLILEKIEFGEDYEVAILMNTRNKLIEWLEAEDDTQTYSELDLDSYVLELANDASLTECVHEDKGYNPTLLREQINSISSLIKQKI</sequence>
<reference evidence="1 2" key="2">
    <citation type="submission" date="2010-03" db="EMBL/GenBank/DDBJ databases">
        <authorList>
            <person name="Pajon A."/>
        </authorList>
    </citation>
    <scope>NUCLEOTIDE SEQUENCE [LARGE SCALE GENOMIC DNA]</scope>
    <source>
        <strain evidence="1 2">XB1A</strain>
    </source>
</reference>
<name>D6CWZ7_9BACE</name>
<proteinExistence type="predicted"/>
<dbReference type="AlphaFoldDB" id="D6CWZ7"/>
<dbReference type="HOGENOM" id="CLU_1275603_0_0_10"/>
<dbReference type="PATRIC" id="fig|657309.4.peg.367"/>
<evidence type="ECO:0000313" key="2">
    <source>
        <dbReference type="Proteomes" id="UP000008795"/>
    </source>
</evidence>
<organism evidence="1 2">
    <name type="scientific">Bacteroides xylanisolvens XB1A</name>
    <dbReference type="NCBI Taxonomy" id="657309"/>
    <lineage>
        <taxon>Bacteria</taxon>
        <taxon>Pseudomonadati</taxon>
        <taxon>Bacteroidota</taxon>
        <taxon>Bacteroidia</taxon>
        <taxon>Bacteroidales</taxon>
        <taxon>Bacteroidaceae</taxon>
        <taxon>Bacteroides</taxon>
    </lineage>
</organism>
<gene>
    <name evidence="1" type="ORF">BXY_15780</name>
</gene>
<dbReference type="KEGG" id="bxy:BXY_15780"/>
<evidence type="ECO:0000313" key="1">
    <source>
        <dbReference type="EMBL" id="CBK66699.1"/>
    </source>
</evidence>
<protein>
    <submittedName>
        <fullName evidence="1">Uncharacterized protein</fullName>
    </submittedName>
</protein>